<protein>
    <recommendedName>
        <fullName evidence="4 12">4-hydroxy-tetrahydrodipicolinate synthase</fullName>
        <shortName evidence="12">HTPA synthase</shortName>
        <ecNumber evidence="4 12">4.3.3.7</ecNumber>
    </recommendedName>
</protein>
<feature type="active site" description="Proton donor/acceptor" evidence="12 14">
    <location>
        <position position="140"/>
    </location>
</feature>
<dbReference type="GO" id="GO:0008840">
    <property type="term" value="F:4-hydroxy-tetrahydrodipicolinate synthase activity"/>
    <property type="evidence" value="ECO:0007669"/>
    <property type="project" value="UniProtKB-UniRule"/>
</dbReference>
<dbReference type="UniPathway" id="UPA00034">
    <property type="reaction ID" value="UER00017"/>
</dbReference>
<dbReference type="OrthoDB" id="9782828at2"/>
<keyword evidence="6 12" id="KW-0028">Amino-acid biosynthesis</keyword>
<dbReference type="STRING" id="1036181.SAMN05421756_107183"/>
<comment type="subunit">
    <text evidence="12">Homotetramer; dimer of dimers.</text>
</comment>
<dbReference type="PIRSF" id="PIRSF001365">
    <property type="entry name" value="DHDPS"/>
    <property type="match status" value="1"/>
</dbReference>
<dbReference type="PROSITE" id="PS00666">
    <property type="entry name" value="DHDPS_2"/>
    <property type="match status" value="1"/>
</dbReference>
<dbReference type="CDD" id="cd00950">
    <property type="entry name" value="DHDPS"/>
    <property type="match status" value="1"/>
</dbReference>
<comment type="pathway">
    <text evidence="2 12">Amino-acid biosynthesis; L-lysine biosynthesis via DAP pathway; (S)-tetrahydrodipicolinate from L-aspartate: step 3/4.</text>
</comment>
<evidence type="ECO:0000256" key="12">
    <source>
        <dbReference type="HAMAP-Rule" id="MF_00418"/>
    </source>
</evidence>
<dbReference type="NCBIfam" id="TIGR00674">
    <property type="entry name" value="dapA"/>
    <property type="match status" value="1"/>
</dbReference>
<dbReference type="GO" id="GO:0009089">
    <property type="term" value="P:lysine biosynthetic process via diaminopimelate"/>
    <property type="evidence" value="ECO:0007669"/>
    <property type="project" value="UniProtKB-UniRule"/>
</dbReference>
<accession>A0A1H9KEI7</accession>
<dbReference type="Gene3D" id="3.20.20.70">
    <property type="entry name" value="Aldolase class I"/>
    <property type="match status" value="1"/>
</dbReference>
<proteinExistence type="inferred from homology"/>
<comment type="caution">
    <text evidence="12">Was originally thought to be a dihydrodipicolinate synthase (DHDPS), catalyzing the condensation of (S)-aspartate-beta-semialdehyde [(S)-ASA] and pyruvate to dihydrodipicolinate (DHDP). However, it was shown in E.coli that the product of the enzymatic reaction is not dihydrodipicolinate but in fact (4S)-4-hydroxy-2,3,4,5-tetrahydro-(2S)-dipicolinic acid (HTPA), and that the consecutive dehydration reaction leading to DHDP is not spontaneous but catalyzed by DapB.</text>
</comment>
<evidence type="ECO:0000256" key="10">
    <source>
        <dbReference type="ARBA" id="ARBA00023270"/>
    </source>
</evidence>
<dbReference type="InterPro" id="IPR013785">
    <property type="entry name" value="Aldolase_TIM"/>
</dbReference>
<evidence type="ECO:0000256" key="1">
    <source>
        <dbReference type="ARBA" id="ARBA00003294"/>
    </source>
</evidence>
<comment type="similarity">
    <text evidence="3 12 13">Belongs to the DapA family.</text>
</comment>
<evidence type="ECO:0000256" key="2">
    <source>
        <dbReference type="ARBA" id="ARBA00005120"/>
    </source>
</evidence>
<dbReference type="GO" id="GO:0019877">
    <property type="term" value="P:diaminopimelate biosynthetic process"/>
    <property type="evidence" value="ECO:0007669"/>
    <property type="project" value="UniProtKB-UniRule"/>
</dbReference>
<keyword evidence="7 12" id="KW-0220">Diaminopimelate biosynthesis</keyword>
<dbReference type="Pfam" id="PF00701">
    <property type="entry name" value="DHDPS"/>
    <property type="match status" value="1"/>
</dbReference>
<dbReference type="EC" id="4.3.3.7" evidence="4 12"/>
<feature type="site" description="Part of a proton relay during catalysis" evidence="12">
    <location>
        <position position="114"/>
    </location>
</feature>
<dbReference type="PRINTS" id="PR00146">
    <property type="entry name" value="DHPICSNTHASE"/>
</dbReference>
<dbReference type="SMART" id="SM01130">
    <property type="entry name" value="DHDPS"/>
    <property type="match status" value="1"/>
</dbReference>
<dbReference type="InterPro" id="IPR002220">
    <property type="entry name" value="DapA-like"/>
</dbReference>
<comment type="catalytic activity">
    <reaction evidence="11 12">
        <text>L-aspartate 4-semialdehyde + pyruvate = (2S,4S)-4-hydroxy-2,3,4,5-tetrahydrodipicolinate + H2O + H(+)</text>
        <dbReference type="Rhea" id="RHEA:34171"/>
        <dbReference type="ChEBI" id="CHEBI:15361"/>
        <dbReference type="ChEBI" id="CHEBI:15377"/>
        <dbReference type="ChEBI" id="CHEBI:15378"/>
        <dbReference type="ChEBI" id="CHEBI:67139"/>
        <dbReference type="ChEBI" id="CHEBI:537519"/>
        <dbReference type="EC" id="4.3.3.7"/>
    </reaction>
</comment>
<evidence type="ECO:0000256" key="15">
    <source>
        <dbReference type="PIRSR" id="PIRSR001365-2"/>
    </source>
</evidence>
<dbReference type="InterPro" id="IPR005263">
    <property type="entry name" value="DapA"/>
</dbReference>
<keyword evidence="9 12" id="KW-0456">Lyase</keyword>
<dbReference type="EMBL" id="FOFA01000007">
    <property type="protein sequence ID" value="SEQ97570.1"/>
    <property type="molecule type" value="Genomic_DNA"/>
</dbReference>
<dbReference type="InterPro" id="IPR020624">
    <property type="entry name" value="Schiff_base-form_aldolases_CS"/>
</dbReference>
<dbReference type="RefSeq" id="WP_091183152.1">
    <property type="nucleotide sequence ID" value="NZ_FOFA01000007.1"/>
</dbReference>
<keyword evidence="8 12" id="KW-0457">Lysine biosynthesis</keyword>
<evidence type="ECO:0000256" key="3">
    <source>
        <dbReference type="ARBA" id="ARBA00007592"/>
    </source>
</evidence>
<dbReference type="Proteomes" id="UP000198504">
    <property type="component" value="Unassembled WGS sequence"/>
</dbReference>
<dbReference type="HAMAP" id="MF_00418">
    <property type="entry name" value="DapA"/>
    <property type="match status" value="1"/>
</dbReference>
<organism evidence="16 17">
    <name type="scientific">Microlunatus flavus</name>
    <dbReference type="NCBI Taxonomy" id="1036181"/>
    <lineage>
        <taxon>Bacteria</taxon>
        <taxon>Bacillati</taxon>
        <taxon>Actinomycetota</taxon>
        <taxon>Actinomycetes</taxon>
        <taxon>Propionibacteriales</taxon>
        <taxon>Propionibacteriaceae</taxon>
        <taxon>Microlunatus</taxon>
    </lineage>
</organism>
<keyword evidence="5 12" id="KW-0963">Cytoplasm</keyword>
<evidence type="ECO:0000256" key="4">
    <source>
        <dbReference type="ARBA" id="ARBA00012086"/>
    </source>
</evidence>
<evidence type="ECO:0000256" key="7">
    <source>
        <dbReference type="ARBA" id="ARBA00022915"/>
    </source>
</evidence>
<feature type="active site" description="Schiff-base intermediate with substrate" evidence="12 14">
    <location>
        <position position="168"/>
    </location>
</feature>
<dbReference type="InterPro" id="IPR020625">
    <property type="entry name" value="Schiff_base-form_aldolases_AS"/>
</dbReference>
<gene>
    <name evidence="12" type="primary">dapA</name>
    <name evidence="16" type="ORF">SAMN05421756_107183</name>
</gene>
<evidence type="ECO:0000256" key="5">
    <source>
        <dbReference type="ARBA" id="ARBA00022490"/>
    </source>
</evidence>
<evidence type="ECO:0000313" key="17">
    <source>
        <dbReference type="Proteomes" id="UP000198504"/>
    </source>
</evidence>
<feature type="binding site" evidence="12 15">
    <location>
        <position position="208"/>
    </location>
    <ligand>
        <name>pyruvate</name>
        <dbReference type="ChEBI" id="CHEBI:15361"/>
    </ligand>
</feature>
<name>A0A1H9KEI7_9ACTN</name>
<dbReference type="PANTHER" id="PTHR12128">
    <property type="entry name" value="DIHYDRODIPICOLINATE SYNTHASE"/>
    <property type="match status" value="1"/>
</dbReference>
<evidence type="ECO:0000256" key="8">
    <source>
        <dbReference type="ARBA" id="ARBA00023154"/>
    </source>
</evidence>
<keyword evidence="17" id="KW-1185">Reference proteome</keyword>
<sequence>MAAQADPPFGRLLTAMVTPFRPDGSLDLDAAAALAARLVDDRHDGLVVNGTGGEAPTTTDAEKADLVRAVVDAVGDRAHVVAGVGTNDTAHTTELAAAAEKAGAHGLLVVTPYYSKPPQAGLLAHFRTVADATDLPVMLYDIPHRAGTAIATDTLLRLAEHPRVVAVKDAKGDLVATSTVLAQSDLVYYSGEDALTLPMLAVGGAGVVGTSTHFCGPEMHALIDAALTGDHAEALRLHRRLLPILTGIFATQGVILVKAGLELQGRSVGGVRLPMVPATAEQRAALADALKASGLASAPTR</sequence>
<dbReference type="PANTHER" id="PTHR12128:SF66">
    <property type="entry name" value="4-HYDROXY-2-OXOGLUTARATE ALDOLASE, MITOCHONDRIAL"/>
    <property type="match status" value="1"/>
</dbReference>
<dbReference type="SUPFAM" id="SSF51569">
    <property type="entry name" value="Aldolase"/>
    <property type="match status" value="1"/>
</dbReference>
<dbReference type="GO" id="GO:0005829">
    <property type="term" value="C:cytosol"/>
    <property type="evidence" value="ECO:0007669"/>
    <property type="project" value="TreeGrafter"/>
</dbReference>
<reference evidence="17" key="1">
    <citation type="submission" date="2016-10" db="EMBL/GenBank/DDBJ databases">
        <authorList>
            <person name="Varghese N."/>
            <person name="Submissions S."/>
        </authorList>
    </citation>
    <scope>NUCLEOTIDE SEQUENCE [LARGE SCALE GENOMIC DNA]</scope>
    <source>
        <strain evidence="17">CGMCC 4.6856</strain>
    </source>
</reference>
<dbReference type="PROSITE" id="PS00665">
    <property type="entry name" value="DHDPS_1"/>
    <property type="match status" value="1"/>
</dbReference>
<evidence type="ECO:0000256" key="14">
    <source>
        <dbReference type="PIRSR" id="PIRSR001365-1"/>
    </source>
</evidence>
<evidence type="ECO:0000256" key="6">
    <source>
        <dbReference type="ARBA" id="ARBA00022605"/>
    </source>
</evidence>
<dbReference type="AlphaFoldDB" id="A0A1H9KEI7"/>
<evidence type="ECO:0000256" key="11">
    <source>
        <dbReference type="ARBA" id="ARBA00047836"/>
    </source>
</evidence>
<evidence type="ECO:0000256" key="9">
    <source>
        <dbReference type="ARBA" id="ARBA00023239"/>
    </source>
</evidence>
<comment type="caution">
    <text evidence="12">Lacks conserved residue(s) required for the propagation of feature annotation.</text>
</comment>
<evidence type="ECO:0000313" key="16">
    <source>
        <dbReference type="EMBL" id="SEQ97570.1"/>
    </source>
</evidence>
<evidence type="ECO:0000256" key="13">
    <source>
        <dbReference type="PIRNR" id="PIRNR001365"/>
    </source>
</evidence>
<keyword evidence="10 12" id="KW-0704">Schiff base</keyword>
<feature type="site" description="Part of a proton relay during catalysis" evidence="12">
    <location>
        <position position="51"/>
    </location>
</feature>
<comment type="subcellular location">
    <subcellularLocation>
        <location evidence="12">Cytoplasm</location>
    </subcellularLocation>
</comment>
<comment type="function">
    <text evidence="1 12">Catalyzes the condensation of (S)-aspartate-beta-semialdehyde [(S)-ASA] and pyruvate to 4-hydroxy-tetrahydrodipicolinate (HTPA).</text>
</comment>